<feature type="region of interest" description="Disordered" evidence="1">
    <location>
        <begin position="182"/>
        <end position="222"/>
    </location>
</feature>
<dbReference type="AlphaFoldDB" id="A0A1L9PAX5"/>
<feature type="compositionally biased region" description="Low complexity" evidence="1">
    <location>
        <begin position="125"/>
        <end position="138"/>
    </location>
</feature>
<feature type="region of interest" description="Disordered" evidence="1">
    <location>
        <begin position="100"/>
        <end position="145"/>
    </location>
</feature>
<dbReference type="GeneID" id="63733760"/>
<feature type="compositionally biased region" description="Low complexity" evidence="1">
    <location>
        <begin position="182"/>
        <end position="202"/>
    </location>
</feature>
<accession>A0A1L9PAX5</accession>
<evidence type="ECO:0000256" key="1">
    <source>
        <dbReference type="SAM" id="MobiDB-lite"/>
    </source>
</evidence>
<dbReference type="RefSeq" id="XP_040664442.1">
    <property type="nucleotide sequence ID" value="XM_040818249.1"/>
</dbReference>
<reference evidence="3" key="1">
    <citation type="journal article" date="2017" name="Genome Biol.">
        <title>Comparative genomics reveals high biological diversity and specific adaptations in the industrially and medically important fungal genus Aspergillus.</title>
        <authorList>
            <person name="de Vries R.P."/>
            <person name="Riley R."/>
            <person name="Wiebenga A."/>
            <person name="Aguilar-Osorio G."/>
            <person name="Amillis S."/>
            <person name="Uchima C.A."/>
            <person name="Anderluh G."/>
            <person name="Asadollahi M."/>
            <person name="Askin M."/>
            <person name="Barry K."/>
            <person name="Battaglia E."/>
            <person name="Bayram O."/>
            <person name="Benocci T."/>
            <person name="Braus-Stromeyer S.A."/>
            <person name="Caldana C."/>
            <person name="Canovas D."/>
            <person name="Cerqueira G.C."/>
            <person name="Chen F."/>
            <person name="Chen W."/>
            <person name="Choi C."/>
            <person name="Clum A."/>
            <person name="Dos Santos R.A."/>
            <person name="Damasio A.R."/>
            <person name="Diallinas G."/>
            <person name="Emri T."/>
            <person name="Fekete E."/>
            <person name="Flipphi M."/>
            <person name="Freyberg S."/>
            <person name="Gallo A."/>
            <person name="Gournas C."/>
            <person name="Habgood R."/>
            <person name="Hainaut M."/>
            <person name="Harispe M.L."/>
            <person name="Henrissat B."/>
            <person name="Hilden K.S."/>
            <person name="Hope R."/>
            <person name="Hossain A."/>
            <person name="Karabika E."/>
            <person name="Karaffa L."/>
            <person name="Karanyi Z."/>
            <person name="Krasevec N."/>
            <person name="Kuo A."/>
            <person name="Kusch H."/>
            <person name="LaButti K."/>
            <person name="Lagendijk E.L."/>
            <person name="Lapidus A."/>
            <person name="Levasseur A."/>
            <person name="Lindquist E."/>
            <person name="Lipzen A."/>
            <person name="Logrieco A.F."/>
            <person name="MacCabe A."/>
            <person name="Maekelae M.R."/>
            <person name="Malavazi I."/>
            <person name="Melin P."/>
            <person name="Meyer V."/>
            <person name="Mielnichuk N."/>
            <person name="Miskei M."/>
            <person name="Molnar A.P."/>
            <person name="Mule G."/>
            <person name="Ngan C.Y."/>
            <person name="Orejas M."/>
            <person name="Orosz E."/>
            <person name="Ouedraogo J.P."/>
            <person name="Overkamp K.M."/>
            <person name="Park H.-S."/>
            <person name="Perrone G."/>
            <person name="Piumi F."/>
            <person name="Punt P.J."/>
            <person name="Ram A.F."/>
            <person name="Ramon A."/>
            <person name="Rauscher S."/>
            <person name="Record E."/>
            <person name="Riano-Pachon D.M."/>
            <person name="Robert V."/>
            <person name="Roehrig J."/>
            <person name="Ruller R."/>
            <person name="Salamov A."/>
            <person name="Salih N.S."/>
            <person name="Samson R.A."/>
            <person name="Sandor E."/>
            <person name="Sanguinetti M."/>
            <person name="Schuetze T."/>
            <person name="Sepcic K."/>
            <person name="Shelest E."/>
            <person name="Sherlock G."/>
            <person name="Sophianopoulou V."/>
            <person name="Squina F.M."/>
            <person name="Sun H."/>
            <person name="Susca A."/>
            <person name="Todd R.B."/>
            <person name="Tsang A."/>
            <person name="Unkles S.E."/>
            <person name="van de Wiele N."/>
            <person name="van Rossen-Uffink D."/>
            <person name="Oliveira J.V."/>
            <person name="Vesth T.C."/>
            <person name="Visser J."/>
            <person name="Yu J.-H."/>
            <person name="Zhou M."/>
            <person name="Andersen M.R."/>
            <person name="Archer D.B."/>
            <person name="Baker S.E."/>
            <person name="Benoit I."/>
            <person name="Brakhage A.A."/>
            <person name="Braus G.H."/>
            <person name="Fischer R."/>
            <person name="Frisvad J.C."/>
            <person name="Goldman G.H."/>
            <person name="Houbraken J."/>
            <person name="Oakley B."/>
            <person name="Pocsi I."/>
            <person name="Scazzocchio C."/>
            <person name="Seiboth B."/>
            <person name="vanKuyk P.A."/>
            <person name="Wortman J."/>
            <person name="Dyer P.S."/>
            <person name="Grigoriev I.V."/>
        </authorList>
    </citation>
    <scope>NUCLEOTIDE SEQUENCE [LARGE SCALE GENOMIC DNA]</scope>
    <source>
        <strain evidence="3">CBS 583.65</strain>
    </source>
</reference>
<organism evidence="2 3">
    <name type="scientific">Aspergillus versicolor CBS 583.65</name>
    <dbReference type="NCBI Taxonomy" id="1036611"/>
    <lineage>
        <taxon>Eukaryota</taxon>
        <taxon>Fungi</taxon>
        <taxon>Dikarya</taxon>
        <taxon>Ascomycota</taxon>
        <taxon>Pezizomycotina</taxon>
        <taxon>Eurotiomycetes</taxon>
        <taxon>Eurotiomycetidae</taxon>
        <taxon>Eurotiales</taxon>
        <taxon>Aspergillaceae</taxon>
        <taxon>Aspergillus</taxon>
        <taxon>Aspergillus subgen. Nidulantes</taxon>
    </lineage>
</organism>
<protein>
    <submittedName>
        <fullName evidence="2">Uncharacterized protein</fullName>
    </submittedName>
</protein>
<evidence type="ECO:0000313" key="2">
    <source>
        <dbReference type="EMBL" id="OJI98679.1"/>
    </source>
</evidence>
<keyword evidence="3" id="KW-1185">Reference proteome</keyword>
<name>A0A1L9PAX5_ASPVE</name>
<gene>
    <name evidence="2" type="ORF">ASPVEDRAFT_881689</name>
</gene>
<dbReference type="Proteomes" id="UP000184073">
    <property type="component" value="Unassembled WGS sequence"/>
</dbReference>
<dbReference type="OrthoDB" id="4461408at2759"/>
<dbReference type="EMBL" id="KV878126">
    <property type="protein sequence ID" value="OJI98679.1"/>
    <property type="molecule type" value="Genomic_DNA"/>
</dbReference>
<dbReference type="VEuPathDB" id="FungiDB:ASPVEDRAFT_881689"/>
<proteinExistence type="predicted"/>
<sequence length="222" mass="23531">MNYIVHALVRRLQHVGRGKSRYLDPGVVDIQMAINLYKEDPSQPPVGNEVLAGLGVRRNAMGLQSTGPETVEAPIGGPGFEWAGTRPQLSLPQAIIEELSDLSSDSEHEDTEQLEDGKTRDETTAKPAATPSTSTSATVLGEDSTRTATLEIGTTAVSAEGPTALLNSTPTTEARTLADLAASLGTGSSSGATTTPQTQPTRTRGEKRREKAYPSTLYNKLE</sequence>
<feature type="compositionally biased region" description="Basic and acidic residues" evidence="1">
    <location>
        <begin position="203"/>
        <end position="212"/>
    </location>
</feature>
<evidence type="ECO:0000313" key="3">
    <source>
        <dbReference type="Proteomes" id="UP000184073"/>
    </source>
</evidence>
<feature type="compositionally biased region" description="Basic and acidic residues" evidence="1">
    <location>
        <begin position="115"/>
        <end position="124"/>
    </location>
</feature>